<dbReference type="PRINTS" id="PR00412">
    <property type="entry name" value="EPOXHYDRLASE"/>
</dbReference>
<dbReference type="EMBL" id="JAGPUO010000028">
    <property type="protein sequence ID" value="KAG5655612.1"/>
    <property type="molecule type" value="Genomic_DNA"/>
</dbReference>
<evidence type="ECO:0000313" key="6">
    <source>
        <dbReference type="Proteomes" id="UP000782241"/>
    </source>
</evidence>
<evidence type="ECO:0000259" key="4">
    <source>
        <dbReference type="Pfam" id="PF06441"/>
    </source>
</evidence>
<dbReference type="AlphaFoldDB" id="A0A9P7GZ42"/>
<dbReference type="InterPro" id="IPR029058">
    <property type="entry name" value="AB_hydrolase_fold"/>
</dbReference>
<dbReference type="InterPro" id="IPR000639">
    <property type="entry name" value="Epox_hydrolase-like"/>
</dbReference>
<dbReference type="InterPro" id="IPR010497">
    <property type="entry name" value="Epoxide_hydro_N"/>
</dbReference>
<dbReference type="GO" id="GO:0097176">
    <property type="term" value="P:epoxide metabolic process"/>
    <property type="evidence" value="ECO:0007669"/>
    <property type="project" value="TreeGrafter"/>
</dbReference>
<evidence type="ECO:0000256" key="1">
    <source>
        <dbReference type="ARBA" id="ARBA00010088"/>
    </source>
</evidence>
<evidence type="ECO:0000256" key="3">
    <source>
        <dbReference type="ARBA" id="ARBA00022801"/>
    </source>
</evidence>
<keyword evidence="2" id="KW-0058">Aromatic hydrocarbons catabolism</keyword>
<name>A0A9P7GZ42_9HYPO</name>
<gene>
    <name evidence="5" type="ORF">KAF25_003949</name>
</gene>
<comment type="caution">
    <text evidence="5">The sequence shown here is derived from an EMBL/GenBank/DDBJ whole genome shotgun (WGS) entry which is preliminary data.</text>
</comment>
<organism evidence="5 6">
    <name type="scientific">Fusarium avenaceum</name>
    <dbReference type="NCBI Taxonomy" id="40199"/>
    <lineage>
        <taxon>Eukaryota</taxon>
        <taxon>Fungi</taxon>
        <taxon>Dikarya</taxon>
        <taxon>Ascomycota</taxon>
        <taxon>Pezizomycotina</taxon>
        <taxon>Sordariomycetes</taxon>
        <taxon>Hypocreomycetidae</taxon>
        <taxon>Hypocreales</taxon>
        <taxon>Nectriaceae</taxon>
        <taxon>Fusarium</taxon>
        <taxon>Fusarium tricinctum species complex</taxon>
    </lineage>
</organism>
<dbReference type="Gene3D" id="3.40.50.1820">
    <property type="entry name" value="alpha/beta hydrolase"/>
    <property type="match status" value="1"/>
</dbReference>
<proteinExistence type="inferred from homology"/>
<dbReference type="Proteomes" id="UP000782241">
    <property type="component" value="Unassembled WGS sequence"/>
</dbReference>
<dbReference type="Pfam" id="PF06441">
    <property type="entry name" value="EHN"/>
    <property type="match status" value="1"/>
</dbReference>
<protein>
    <recommendedName>
        <fullName evidence="4">Epoxide hydrolase N-terminal domain-containing protein</fullName>
    </recommendedName>
</protein>
<sequence length="767" mass="86281">MPLSITERIYFPEARLRRNNQDSTSTPSSWLKAVCQMQRPSDPLDHSLIAFCAVQIRLSGADISHNETVQLYNHALSKIIAVLGSPSEGNSDEILAAIVMVSTCELFLFHASTSWKAHAQGISEILRHRAVSDTNTQNWSDLCRRLCVICVIQAMLQKRPLILEPYVWRQHITPTAAASFGGLLDLAIDIPSMMAETYDLSHTEYSFEESLPYINLLIEKFHDIDSWRVLHNKTTSEQSQTPVYWSVPAKASNPTDSYYTDKLFPFALIFESIESASSWIFGSTMMLDILDTVLLLRPNATLPRLDENIDDNNILNISDTVQPDADKIARLLCQAIEYCYRIENGTFGPQITCYAQTTLRTYFSHRGLHRELDWCKAISDMTGPGASFGIAFIQQTQVKVKSWRSPVGFSTNWTNEGVSPDILQDVAQYWGSEYDWSSIEAGLNRENNHYATSITINGSYEDPIPLHFVHQQSDDPNAIPLLLLHGWPSSHLEWSKVIVPLVDHADTPFHVVAPDLPGFGFSPAPTQAGLGPRENAQVMHGLMKQLGYSRYGIVSTDLGWQVAMWLVRDSPSSVIGHITDFFAVQATPDDLNRLAQNQTTKDEEAYIESNNIWYSTHSAYSTVQSQKPLALSFAFTDSPVGFLGWIWDLMHAVSDGYSYSYEELITDAMMLFIPGPYSNIRAYLEAYKPGLLEFPKSDVPTGVTEWSNANGPFPELGPFQFTPRSWIERSTNLVYFTRHSSGGHFPAVSHPKEWVKDVRSFFSTLVQ</sequence>
<keyword evidence="3" id="KW-0378">Hydrolase</keyword>
<dbReference type="GO" id="GO:0004301">
    <property type="term" value="F:epoxide hydrolase activity"/>
    <property type="evidence" value="ECO:0007669"/>
    <property type="project" value="TreeGrafter"/>
</dbReference>
<evidence type="ECO:0000313" key="5">
    <source>
        <dbReference type="EMBL" id="KAG5655612.1"/>
    </source>
</evidence>
<evidence type="ECO:0000256" key="2">
    <source>
        <dbReference type="ARBA" id="ARBA00022797"/>
    </source>
</evidence>
<dbReference type="SUPFAM" id="SSF53474">
    <property type="entry name" value="alpha/beta-Hydrolases"/>
    <property type="match status" value="1"/>
</dbReference>
<feature type="domain" description="Epoxide hydrolase N-terminal" evidence="4">
    <location>
        <begin position="393"/>
        <end position="494"/>
    </location>
</feature>
<accession>A0A9P7GZ42</accession>
<reference evidence="5" key="1">
    <citation type="submission" date="2021-04" db="EMBL/GenBank/DDBJ databases">
        <title>Draft genome of Fusarium avenaceum strain F156N33, isolated from an atmospheric sample in Virginia.</title>
        <authorList>
            <person name="Yang S."/>
            <person name="Vinatzer B.A."/>
            <person name="Coleman J."/>
        </authorList>
    </citation>
    <scope>NUCLEOTIDE SEQUENCE</scope>
    <source>
        <strain evidence="5">F156N33</strain>
    </source>
</reference>
<dbReference type="PANTHER" id="PTHR21661:SF35">
    <property type="entry name" value="EPOXIDE HYDROLASE"/>
    <property type="match status" value="1"/>
</dbReference>
<comment type="similarity">
    <text evidence="1">Belongs to the peptidase S33 family.</text>
</comment>
<dbReference type="PANTHER" id="PTHR21661">
    <property type="entry name" value="EPOXIDE HYDROLASE 1-RELATED"/>
    <property type="match status" value="1"/>
</dbReference>
<keyword evidence="6" id="KW-1185">Reference proteome</keyword>